<sequence>MAGRPYSEDFGASLAGLAEVGLARLPGRGWLACSVSTAQKFKSISRPNGRCSRPSRGVHSRRHGAWRFIVPAWRPFPCRQGDDAHSQPPLPRSISSSSAERRKSCRAPTGCGPRLAPLDPPPFGSRERTGHLIALAPGGGQKDRDSNGS</sequence>
<evidence type="ECO:0000313" key="2">
    <source>
        <dbReference type="Proteomes" id="UP001638806"/>
    </source>
</evidence>
<protein>
    <submittedName>
        <fullName evidence="1">Uncharacterized protein</fullName>
    </submittedName>
</protein>
<dbReference type="EMBL" id="JBGNUJ010000003">
    <property type="protein sequence ID" value="KAL3961671.1"/>
    <property type="molecule type" value="Genomic_DNA"/>
</dbReference>
<organism evidence="1 2">
    <name type="scientific">Purpureocillium lilacinum</name>
    <name type="common">Paecilomyces lilacinus</name>
    <dbReference type="NCBI Taxonomy" id="33203"/>
    <lineage>
        <taxon>Eukaryota</taxon>
        <taxon>Fungi</taxon>
        <taxon>Dikarya</taxon>
        <taxon>Ascomycota</taxon>
        <taxon>Pezizomycotina</taxon>
        <taxon>Sordariomycetes</taxon>
        <taxon>Hypocreomycetidae</taxon>
        <taxon>Hypocreales</taxon>
        <taxon>Ophiocordycipitaceae</taxon>
        <taxon>Purpureocillium</taxon>
    </lineage>
</organism>
<evidence type="ECO:0000313" key="1">
    <source>
        <dbReference type="EMBL" id="KAL3961671.1"/>
    </source>
</evidence>
<dbReference type="Proteomes" id="UP001638806">
    <property type="component" value="Unassembled WGS sequence"/>
</dbReference>
<keyword evidence="2" id="KW-1185">Reference proteome</keyword>
<gene>
    <name evidence="1" type="ORF">ACCO45_003194</name>
</gene>
<comment type="caution">
    <text evidence="1">The sequence shown here is derived from an EMBL/GenBank/DDBJ whole genome shotgun (WGS) entry which is preliminary data.</text>
</comment>
<reference evidence="1" key="1">
    <citation type="submission" date="2024-12" db="EMBL/GenBank/DDBJ databases">
        <title>Comparative genomics and development of molecular markers within Purpureocillium lilacinum and among Purpureocillium species.</title>
        <authorList>
            <person name="Yeh Z.-Y."/>
            <person name="Ni N.-T."/>
            <person name="Lo P.-H."/>
            <person name="Mushyakhwo K."/>
            <person name="Lin C.-F."/>
            <person name="Nai Y.-S."/>
        </authorList>
    </citation>
    <scope>NUCLEOTIDE SEQUENCE</scope>
    <source>
        <strain evidence="1">NCHU-NPUST-175</strain>
    </source>
</reference>
<proteinExistence type="predicted"/>
<name>A0ACC4DZI7_PURLI</name>
<accession>A0ACC4DZI7</accession>